<organism evidence="3 4">
    <name type="scientific">Rhodomicrobium udaipurense</name>
    <dbReference type="NCBI Taxonomy" id="1202716"/>
    <lineage>
        <taxon>Bacteria</taxon>
        <taxon>Pseudomonadati</taxon>
        <taxon>Pseudomonadota</taxon>
        <taxon>Alphaproteobacteria</taxon>
        <taxon>Hyphomicrobiales</taxon>
        <taxon>Hyphomicrobiaceae</taxon>
        <taxon>Rhodomicrobium</taxon>
    </lineage>
</organism>
<dbReference type="InterPro" id="IPR001455">
    <property type="entry name" value="TusA-like"/>
</dbReference>
<evidence type="ECO:0000259" key="2">
    <source>
        <dbReference type="PROSITE" id="PS01148"/>
    </source>
</evidence>
<name>A0A8I1GFQ2_9HYPH</name>
<gene>
    <name evidence="3" type="ORF">JDN41_10420</name>
</gene>
<dbReference type="Gene3D" id="3.30.110.40">
    <property type="entry name" value="TusA-like domain"/>
    <property type="match status" value="1"/>
</dbReference>
<protein>
    <submittedName>
        <fullName evidence="3">Sulfurtransferase TusA family protein</fullName>
    </submittedName>
</protein>
<dbReference type="RefSeq" id="WP_037236932.1">
    <property type="nucleotide sequence ID" value="NZ_JAEMUK010000022.1"/>
</dbReference>
<feature type="domain" description="UPF0033" evidence="2">
    <location>
        <begin position="7"/>
        <end position="31"/>
    </location>
</feature>
<dbReference type="InterPro" id="IPR036868">
    <property type="entry name" value="TusA-like_sf"/>
</dbReference>
<evidence type="ECO:0000256" key="1">
    <source>
        <dbReference type="ARBA" id="ARBA00008984"/>
    </source>
</evidence>
<dbReference type="CDD" id="cd00291">
    <property type="entry name" value="SirA_YedF_YeeD"/>
    <property type="match status" value="1"/>
</dbReference>
<dbReference type="PROSITE" id="PS01148">
    <property type="entry name" value="UPF0033"/>
    <property type="match status" value="1"/>
</dbReference>
<dbReference type="SUPFAM" id="SSF64307">
    <property type="entry name" value="SirA-like"/>
    <property type="match status" value="1"/>
</dbReference>
<dbReference type="GO" id="GO:0016740">
    <property type="term" value="F:transferase activity"/>
    <property type="evidence" value="ECO:0007669"/>
    <property type="project" value="UniProtKB-KW"/>
</dbReference>
<keyword evidence="4" id="KW-1185">Reference proteome</keyword>
<dbReference type="PANTHER" id="PTHR33279:SF6">
    <property type="entry name" value="SULFUR CARRIER PROTEIN YEDF-RELATED"/>
    <property type="match status" value="1"/>
</dbReference>
<evidence type="ECO:0000313" key="3">
    <source>
        <dbReference type="EMBL" id="MBJ7543974.1"/>
    </source>
</evidence>
<dbReference type="Pfam" id="PF01206">
    <property type="entry name" value="TusA"/>
    <property type="match status" value="1"/>
</dbReference>
<dbReference type="Proteomes" id="UP000623250">
    <property type="component" value="Unassembled WGS sequence"/>
</dbReference>
<comment type="similarity">
    <text evidence="1">Belongs to the sulfur carrier protein TusA family.</text>
</comment>
<dbReference type="AlphaFoldDB" id="A0A8I1GFQ2"/>
<dbReference type="EMBL" id="JAEMUK010000022">
    <property type="protein sequence ID" value="MBJ7543974.1"/>
    <property type="molecule type" value="Genomic_DNA"/>
</dbReference>
<keyword evidence="3" id="KW-0808">Transferase</keyword>
<sequence>MTNAITIDTRGLSCPLPVLLAKKQLRAIAPGALVRILATDPLAPEDFRDFCRVSGCVWVGSREAKDGALEITIRQAEA</sequence>
<reference evidence="3 4" key="1">
    <citation type="submission" date="2020-12" db="EMBL/GenBank/DDBJ databases">
        <title>Revised draft genomes of Rhodomicrobium vannielii ATCC 17100 and Rhodomicrobium udaipurense JA643.</title>
        <authorList>
            <person name="Conners E.M."/>
            <person name="Davenport E.J."/>
            <person name="Bose A."/>
        </authorList>
    </citation>
    <scope>NUCLEOTIDE SEQUENCE [LARGE SCALE GENOMIC DNA]</scope>
    <source>
        <strain evidence="3 4">JA643</strain>
    </source>
</reference>
<proteinExistence type="inferred from homology"/>
<comment type="caution">
    <text evidence="3">The sequence shown here is derived from an EMBL/GenBank/DDBJ whole genome shotgun (WGS) entry which is preliminary data.</text>
</comment>
<evidence type="ECO:0000313" key="4">
    <source>
        <dbReference type="Proteomes" id="UP000623250"/>
    </source>
</evidence>
<accession>A0A8I1GFQ2</accession>
<dbReference type="PANTHER" id="PTHR33279">
    <property type="entry name" value="SULFUR CARRIER PROTEIN YEDF-RELATED"/>
    <property type="match status" value="1"/>
</dbReference>